<reference evidence="1 2" key="1">
    <citation type="submission" date="2017-05" db="EMBL/GenBank/DDBJ databases">
        <authorList>
            <person name="Varghese N."/>
            <person name="Submissions S."/>
        </authorList>
    </citation>
    <scope>NUCLEOTIDE SEQUENCE [LARGE SCALE GENOMIC DNA]</scope>
    <source>
        <strain evidence="1 2">DSM 21985</strain>
    </source>
</reference>
<dbReference type="Proteomes" id="UP000317557">
    <property type="component" value="Unassembled WGS sequence"/>
</dbReference>
<evidence type="ECO:0000313" key="1">
    <source>
        <dbReference type="EMBL" id="SMO61565.1"/>
    </source>
</evidence>
<protein>
    <submittedName>
        <fullName evidence="1">Uncharacterized protein</fullName>
    </submittedName>
</protein>
<dbReference type="EMBL" id="FXTP01000006">
    <property type="protein sequence ID" value="SMO61565.1"/>
    <property type="molecule type" value="Genomic_DNA"/>
</dbReference>
<gene>
    <name evidence="1" type="ORF">SAMN06265219_10653</name>
</gene>
<proteinExistence type="predicted"/>
<name>A0A521CQC5_9BACT</name>
<dbReference type="AlphaFoldDB" id="A0A521CQC5"/>
<organism evidence="1 2">
    <name type="scientific">Gracilimonas mengyeensis</name>
    <dbReference type="NCBI Taxonomy" id="1302730"/>
    <lineage>
        <taxon>Bacteria</taxon>
        <taxon>Pseudomonadati</taxon>
        <taxon>Balneolota</taxon>
        <taxon>Balneolia</taxon>
        <taxon>Balneolales</taxon>
        <taxon>Balneolaceae</taxon>
        <taxon>Gracilimonas</taxon>
    </lineage>
</organism>
<accession>A0A521CQC5</accession>
<keyword evidence="2" id="KW-1185">Reference proteome</keyword>
<sequence>MTGKFQLRKSLASIEGKMFESCFEKDVVSLYDLRDDLNSVRDKK</sequence>
<evidence type="ECO:0000313" key="2">
    <source>
        <dbReference type="Proteomes" id="UP000317557"/>
    </source>
</evidence>